<reference evidence="2 3" key="1">
    <citation type="submission" date="2021-04" db="EMBL/GenBank/DDBJ databases">
        <authorList>
            <consortium name="Wellcome Sanger Institute Data Sharing"/>
        </authorList>
    </citation>
    <scope>NUCLEOTIDE SEQUENCE [LARGE SCALE GENOMIC DNA]</scope>
</reference>
<dbReference type="Proteomes" id="UP000265040">
    <property type="component" value="Chromosome 14"/>
</dbReference>
<evidence type="ECO:0000313" key="3">
    <source>
        <dbReference type="Proteomes" id="UP000265040"/>
    </source>
</evidence>
<sequence>MRTVLCAVLLLTLHLGEALKCNYCMSYEDGLCTGTSVQFCGATQDACGAVILQNIGSSFRMCMNMGICQGWIQTRGAIAMCCSTDLCN</sequence>
<evidence type="ECO:0008006" key="4">
    <source>
        <dbReference type="Google" id="ProtNLM"/>
    </source>
</evidence>
<dbReference type="InterPro" id="IPR045860">
    <property type="entry name" value="Snake_toxin-like_sf"/>
</dbReference>
<organism evidence="2 3">
    <name type="scientific">Anabas testudineus</name>
    <name type="common">Climbing perch</name>
    <name type="synonym">Anthias testudineus</name>
    <dbReference type="NCBI Taxonomy" id="64144"/>
    <lineage>
        <taxon>Eukaryota</taxon>
        <taxon>Metazoa</taxon>
        <taxon>Chordata</taxon>
        <taxon>Craniata</taxon>
        <taxon>Vertebrata</taxon>
        <taxon>Euteleostomi</taxon>
        <taxon>Actinopterygii</taxon>
        <taxon>Neopterygii</taxon>
        <taxon>Teleostei</taxon>
        <taxon>Neoteleostei</taxon>
        <taxon>Acanthomorphata</taxon>
        <taxon>Anabantaria</taxon>
        <taxon>Anabantiformes</taxon>
        <taxon>Anabantoidei</taxon>
        <taxon>Anabantidae</taxon>
        <taxon>Anabas</taxon>
    </lineage>
</organism>
<dbReference type="AlphaFoldDB" id="A0AAQ6IV21"/>
<evidence type="ECO:0000313" key="2">
    <source>
        <dbReference type="Ensembl" id="ENSATEP00000078068.1"/>
    </source>
</evidence>
<keyword evidence="3" id="KW-1185">Reference proteome</keyword>
<dbReference type="Ensembl" id="ENSATET00000078570.1">
    <property type="protein sequence ID" value="ENSATEP00000078068.1"/>
    <property type="gene ID" value="ENSATEG00000033632.1"/>
</dbReference>
<protein>
    <recommendedName>
        <fullName evidence="4">UPAR/Ly6 domain-containing protein</fullName>
    </recommendedName>
</protein>
<dbReference type="SUPFAM" id="SSF57302">
    <property type="entry name" value="Snake toxin-like"/>
    <property type="match status" value="1"/>
</dbReference>
<accession>A0AAQ6IV21</accession>
<keyword evidence="1" id="KW-0732">Signal</keyword>
<name>A0AAQ6IV21_ANATE</name>
<feature type="signal peptide" evidence="1">
    <location>
        <begin position="1"/>
        <end position="18"/>
    </location>
</feature>
<reference evidence="2" key="3">
    <citation type="submission" date="2025-09" db="UniProtKB">
        <authorList>
            <consortium name="Ensembl"/>
        </authorList>
    </citation>
    <scope>IDENTIFICATION</scope>
</reference>
<reference evidence="2" key="2">
    <citation type="submission" date="2025-08" db="UniProtKB">
        <authorList>
            <consortium name="Ensembl"/>
        </authorList>
    </citation>
    <scope>IDENTIFICATION</scope>
</reference>
<evidence type="ECO:0000256" key="1">
    <source>
        <dbReference type="SAM" id="SignalP"/>
    </source>
</evidence>
<proteinExistence type="predicted"/>
<dbReference type="GeneTree" id="ENSGT01020000230582"/>
<feature type="chain" id="PRO_5043781354" description="UPAR/Ly6 domain-containing protein" evidence="1">
    <location>
        <begin position="19"/>
        <end position="88"/>
    </location>
</feature>